<dbReference type="PRINTS" id="PR00625">
    <property type="entry name" value="JDOMAIN"/>
</dbReference>
<proteinExistence type="inferred from homology"/>
<dbReference type="InterPro" id="IPR001623">
    <property type="entry name" value="DnaJ_domain"/>
</dbReference>
<dbReference type="PROSITE" id="PS50076">
    <property type="entry name" value="DNAJ_2"/>
    <property type="match status" value="1"/>
</dbReference>
<dbReference type="SUPFAM" id="SSF49493">
    <property type="entry name" value="HSP40/DnaJ peptide-binding domain"/>
    <property type="match status" value="2"/>
</dbReference>
<dbReference type="CDD" id="cd06257">
    <property type="entry name" value="DnaJ"/>
    <property type="match status" value="1"/>
</dbReference>
<feature type="zinc finger region" description="CR-type" evidence="7">
    <location>
        <begin position="286"/>
        <end position="366"/>
    </location>
</feature>
<dbReference type="Gene3D" id="2.60.260.20">
    <property type="entry name" value="Urease metallochaperone UreE, N-terminal domain"/>
    <property type="match status" value="2"/>
</dbReference>
<keyword evidence="4 7" id="KW-0862">Zinc</keyword>
<dbReference type="AlphaFoldDB" id="A0A8H5DA75"/>
<dbReference type="GO" id="GO:0042026">
    <property type="term" value="P:protein refolding"/>
    <property type="evidence" value="ECO:0007669"/>
    <property type="project" value="TreeGrafter"/>
</dbReference>
<evidence type="ECO:0000256" key="1">
    <source>
        <dbReference type="ARBA" id="ARBA00022723"/>
    </source>
</evidence>
<feature type="domain" description="CR-type" evidence="10">
    <location>
        <begin position="286"/>
        <end position="366"/>
    </location>
</feature>
<dbReference type="Pfam" id="PF00226">
    <property type="entry name" value="DnaJ"/>
    <property type="match status" value="1"/>
</dbReference>
<dbReference type="CDD" id="cd10747">
    <property type="entry name" value="DnaJ_C"/>
    <property type="match status" value="1"/>
</dbReference>
<name>A0A8H5DA75_9AGAR</name>
<comment type="caution">
    <text evidence="11">The sequence shown here is derived from an EMBL/GenBank/DDBJ whole genome shotgun (WGS) entry which is preliminary data.</text>
</comment>
<organism evidence="11 12">
    <name type="scientific">Leucocoprinus leucothites</name>
    <dbReference type="NCBI Taxonomy" id="201217"/>
    <lineage>
        <taxon>Eukaryota</taxon>
        <taxon>Fungi</taxon>
        <taxon>Dikarya</taxon>
        <taxon>Basidiomycota</taxon>
        <taxon>Agaricomycotina</taxon>
        <taxon>Agaricomycetes</taxon>
        <taxon>Agaricomycetidae</taxon>
        <taxon>Agaricales</taxon>
        <taxon>Agaricineae</taxon>
        <taxon>Agaricaceae</taxon>
        <taxon>Leucocoprinus</taxon>
    </lineage>
</organism>
<evidence type="ECO:0000256" key="8">
    <source>
        <dbReference type="SAM" id="MobiDB-lite"/>
    </source>
</evidence>
<dbReference type="GO" id="GO:0008270">
    <property type="term" value="F:zinc ion binding"/>
    <property type="evidence" value="ECO:0007669"/>
    <property type="project" value="UniProtKB-KW"/>
</dbReference>
<dbReference type="InterPro" id="IPR001305">
    <property type="entry name" value="HSP_DnaJ_Cys-rich_dom"/>
</dbReference>
<dbReference type="Gene3D" id="1.10.287.110">
    <property type="entry name" value="DnaJ domain"/>
    <property type="match status" value="1"/>
</dbReference>
<dbReference type="CDD" id="cd10719">
    <property type="entry name" value="DnaJ_zf"/>
    <property type="match status" value="1"/>
</dbReference>
<reference evidence="11 12" key="1">
    <citation type="journal article" date="2020" name="ISME J.">
        <title>Uncovering the hidden diversity of litter-decomposition mechanisms in mushroom-forming fungi.</title>
        <authorList>
            <person name="Floudas D."/>
            <person name="Bentzer J."/>
            <person name="Ahren D."/>
            <person name="Johansson T."/>
            <person name="Persson P."/>
            <person name="Tunlid A."/>
        </authorList>
    </citation>
    <scope>NUCLEOTIDE SEQUENCE [LARGE SCALE GENOMIC DNA]</scope>
    <source>
        <strain evidence="11 12">CBS 146.42</strain>
    </source>
</reference>
<dbReference type="PANTHER" id="PTHR43096:SF52">
    <property type="entry name" value="DNAJ HOMOLOG 1, MITOCHONDRIAL-RELATED"/>
    <property type="match status" value="1"/>
</dbReference>
<dbReference type="GO" id="GO:0051082">
    <property type="term" value="F:unfolded protein binding"/>
    <property type="evidence" value="ECO:0007669"/>
    <property type="project" value="InterPro"/>
</dbReference>
<dbReference type="InterPro" id="IPR002939">
    <property type="entry name" value="DnaJ_C"/>
</dbReference>
<dbReference type="GO" id="GO:0005737">
    <property type="term" value="C:cytoplasm"/>
    <property type="evidence" value="ECO:0007669"/>
    <property type="project" value="TreeGrafter"/>
</dbReference>
<dbReference type="GO" id="GO:0031072">
    <property type="term" value="F:heat shock protein binding"/>
    <property type="evidence" value="ECO:0007669"/>
    <property type="project" value="InterPro"/>
</dbReference>
<feature type="region of interest" description="Disordered" evidence="8">
    <location>
        <begin position="574"/>
        <end position="599"/>
    </location>
</feature>
<dbReference type="GO" id="GO:0009408">
    <property type="term" value="P:response to heat"/>
    <property type="evidence" value="ECO:0007669"/>
    <property type="project" value="InterPro"/>
</dbReference>
<keyword evidence="2" id="KW-0677">Repeat</keyword>
<evidence type="ECO:0000256" key="6">
    <source>
        <dbReference type="ARBA" id="ARBA00072890"/>
    </source>
</evidence>
<dbReference type="InterPro" id="IPR018253">
    <property type="entry name" value="DnaJ_domain_CS"/>
</dbReference>
<dbReference type="Proteomes" id="UP000559027">
    <property type="component" value="Unassembled WGS sequence"/>
</dbReference>
<dbReference type="InterPro" id="IPR012724">
    <property type="entry name" value="DnaJ"/>
</dbReference>
<feature type="domain" description="J" evidence="9">
    <location>
        <begin position="128"/>
        <end position="192"/>
    </location>
</feature>
<dbReference type="OrthoDB" id="10256793at2759"/>
<dbReference type="InterPro" id="IPR036410">
    <property type="entry name" value="HSP_DnaJ_Cys-rich_dom_sf"/>
</dbReference>
<dbReference type="Gene3D" id="2.10.230.10">
    <property type="entry name" value="Heat shock protein DnaJ, cysteine-rich domain"/>
    <property type="match status" value="1"/>
</dbReference>
<dbReference type="PANTHER" id="PTHR43096">
    <property type="entry name" value="DNAJ HOMOLOG 1, MITOCHONDRIAL-RELATED"/>
    <property type="match status" value="1"/>
</dbReference>
<dbReference type="GO" id="GO:0005524">
    <property type="term" value="F:ATP binding"/>
    <property type="evidence" value="ECO:0007669"/>
    <property type="project" value="InterPro"/>
</dbReference>
<evidence type="ECO:0000313" key="12">
    <source>
        <dbReference type="Proteomes" id="UP000559027"/>
    </source>
</evidence>
<evidence type="ECO:0000313" key="11">
    <source>
        <dbReference type="EMBL" id="KAF5356019.1"/>
    </source>
</evidence>
<dbReference type="PROSITE" id="PS00636">
    <property type="entry name" value="DNAJ_1"/>
    <property type="match status" value="1"/>
</dbReference>
<feature type="region of interest" description="Disordered" evidence="8">
    <location>
        <begin position="502"/>
        <end position="540"/>
    </location>
</feature>
<dbReference type="PROSITE" id="PS51188">
    <property type="entry name" value="ZF_CR"/>
    <property type="match status" value="1"/>
</dbReference>
<evidence type="ECO:0000259" key="9">
    <source>
        <dbReference type="PROSITE" id="PS50076"/>
    </source>
</evidence>
<evidence type="ECO:0000259" key="10">
    <source>
        <dbReference type="PROSITE" id="PS51188"/>
    </source>
</evidence>
<evidence type="ECO:0000256" key="4">
    <source>
        <dbReference type="ARBA" id="ARBA00022833"/>
    </source>
</evidence>
<keyword evidence="1 7" id="KW-0479">Metal-binding</keyword>
<dbReference type="Pfam" id="PF01556">
    <property type="entry name" value="DnaJ_C"/>
    <property type="match status" value="1"/>
</dbReference>
<keyword evidence="5" id="KW-0143">Chaperone</keyword>
<gene>
    <name evidence="11" type="ORF">D9756_004207</name>
</gene>
<dbReference type="SUPFAM" id="SSF46565">
    <property type="entry name" value="Chaperone J-domain"/>
    <property type="match status" value="1"/>
</dbReference>
<evidence type="ECO:0000256" key="5">
    <source>
        <dbReference type="ARBA" id="ARBA00023186"/>
    </source>
</evidence>
<evidence type="ECO:0000256" key="3">
    <source>
        <dbReference type="ARBA" id="ARBA00022771"/>
    </source>
</evidence>
<dbReference type="HAMAP" id="MF_01152">
    <property type="entry name" value="DnaJ"/>
    <property type="match status" value="1"/>
</dbReference>
<dbReference type="FunFam" id="2.60.260.20:FF:000005">
    <property type="entry name" value="Chaperone protein dnaJ 1, mitochondrial"/>
    <property type="match status" value="1"/>
</dbReference>
<dbReference type="SUPFAM" id="SSF57938">
    <property type="entry name" value="DnaJ/Hsp40 cysteine-rich domain"/>
    <property type="match status" value="1"/>
</dbReference>
<evidence type="ECO:0000256" key="2">
    <source>
        <dbReference type="ARBA" id="ARBA00022737"/>
    </source>
</evidence>
<dbReference type="EMBL" id="JAACJO010000007">
    <property type="protein sequence ID" value="KAF5356019.1"/>
    <property type="molecule type" value="Genomic_DNA"/>
</dbReference>
<dbReference type="SMART" id="SM00271">
    <property type="entry name" value="DnaJ"/>
    <property type="match status" value="1"/>
</dbReference>
<keyword evidence="12" id="KW-1185">Reference proteome</keyword>
<protein>
    <recommendedName>
        <fullName evidence="6">DnaJ homolog 1, mitochondrial</fullName>
    </recommendedName>
</protein>
<dbReference type="InterPro" id="IPR008971">
    <property type="entry name" value="HSP40/DnaJ_pept-bd"/>
</dbReference>
<accession>A0A8H5DA75</accession>
<sequence>MSNSGRQTSQIKLPTRWPKDVYYLRSCEFHASVTPALRDFIKGNPSIAGHLPVSYCACVTIRPITNSAHPANGQYGLFATSHIKPNTRILDYVERLCPRSQLGLVYGTQIGRKRFIHASAPLRASSKNPYQVLGVKSDASAADIKKAYFALARKFHPDTNPDKNARDKFVEIQDAYDTLKDEKKRAVYDKYGAASQQPGFDPDAFARGFGGGGFGGTGGFSAGGFNFEDLGSAFGSGRGPRGSQADLFEQLFGAFGGPKGPGFRGPTRGADLETSVNISFLEACKGTSKKVTVQPITNCGTCSGSGLKQGAKRVPCTSCGGTGTRTFMTNGFHLASTCDSCQGAGSTIPRSSECSGCGGMGKVRVKKTVQVDIPAGVENGMTIRINNAGDAPVTGKGSTGDLLVRVNVASSKSFVRQGANLYHEARIPFHTALLGGRVRVPTLDGEVDVRIPTGTQPGEEMVLKGRGVPSVYGGSNGDLFVAFSTTLPRSLTKRQRELLQAYADDVEGRSPKPSRDSDSNFKSNTSTTETPEGETDNEFGSSLESKLFTGMLAILCNPIHASLSCMIVLTSAKTEQPTVENQDQQDQEGDGDEKKRATA</sequence>
<evidence type="ECO:0000256" key="7">
    <source>
        <dbReference type="PROSITE-ProRule" id="PRU00546"/>
    </source>
</evidence>
<feature type="compositionally biased region" description="Polar residues" evidence="8">
    <location>
        <begin position="520"/>
        <end position="530"/>
    </location>
</feature>
<dbReference type="Pfam" id="PF00684">
    <property type="entry name" value="DnaJ_CXXCXGXG"/>
    <property type="match status" value="1"/>
</dbReference>
<feature type="compositionally biased region" description="Basic and acidic residues" evidence="8">
    <location>
        <begin position="506"/>
        <end position="519"/>
    </location>
</feature>
<dbReference type="FunFam" id="2.10.230.10:FF:000001">
    <property type="entry name" value="DnaJ subfamily A member 2"/>
    <property type="match status" value="1"/>
</dbReference>
<keyword evidence="3 7" id="KW-0863">Zinc-finger</keyword>
<dbReference type="InterPro" id="IPR036869">
    <property type="entry name" value="J_dom_sf"/>
</dbReference>